<dbReference type="SUPFAM" id="SSF53790">
    <property type="entry name" value="Tetrapyrrole methylase"/>
    <property type="match status" value="1"/>
</dbReference>
<keyword evidence="4" id="KW-0808">Transferase</keyword>
<keyword evidence="5" id="KW-0949">S-adenosyl-L-methionine</keyword>
<dbReference type="GO" id="GO:0009236">
    <property type="term" value="P:cobalamin biosynthetic process"/>
    <property type="evidence" value="ECO:0007669"/>
    <property type="project" value="UniProtKB-KW"/>
</dbReference>
<dbReference type="GO" id="GO:0008276">
    <property type="term" value="F:protein methyltransferase activity"/>
    <property type="evidence" value="ECO:0007669"/>
    <property type="project" value="InterPro"/>
</dbReference>
<evidence type="ECO:0000256" key="3">
    <source>
        <dbReference type="ARBA" id="ARBA00022603"/>
    </source>
</evidence>
<keyword evidence="8" id="KW-1185">Reference proteome</keyword>
<comment type="caution">
    <text evidence="7">The sequence shown here is derived from an EMBL/GenBank/DDBJ whole genome shotgun (WGS) entry which is preliminary data.</text>
</comment>
<organism evidence="7 8">
    <name type="scientific">Wansuia hejianensis</name>
    <dbReference type="NCBI Taxonomy" id="2763667"/>
    <lineage>
        <taxon>Bacteria</taxon>
        <taxon>Bacillati</taxon>
        <taxon>Bacillota</taxon>
        <taxon>Clostridia</taxon>
        <taxon>Lachnospirales</taxon>
        <taxon>Lachnospiraceae</taxon>
        <taxon>Wansuia</taxon>
    </lineage>
</organism>
<dbReference type="Gene3D" id="3.40.1010.10">
    <property type="entry name" value="Cobalt-precorrin-4 Transmethylase, Domain 1"/>
    <property type="match status" value="1"/>
</dbReference>
<dbReference type="InterPro" id="IPR014777">
    <property type="entry name" value="4pyrrole_Mease_sub1"/>
</dbReference>
<comment type="pathway">
    <text evidence="1">Cofactor biosynthesis; adenosylcobalamin biosynthesis.</text>
</comment>
<dbReference type="EMBL" id="JACRTK010000004">
    <property type="protein sequence ID" value="MBC8591403.1"/>
    <property type="molecule type" value="Genomic_DNA"/>
</dbReference>
<dbReference type="Proteomes" id="UP000601522">
    <property type="component" value="Unassembled WGS sequence"/>
</dbReference>
<dbReference type="CDD" id="cd11644">
    <property type="entry name" value="Precorrin-6Y-MT"/>
    <property type="match status" value="1"/>
</dbReference>
<evidence type="ECO:0000256" key="5">
    <source>
        <dbReference type="ARBA" id="ARBA00022691"/>
    </source>
</evidence>
<dbReference type="InterPro" id="IPR035996">
    <property type="entry name" value="4pyrrol_Methylase_sf"/>
</dbReference>
<dbReference type="AlphaFoldDB" id="A0A926IP81"/>
<dbReference type="InterPro" id="IPR000878">
    <property type="entry name" value="4pyrrol_Mease"/>
</dbReference>
<name>A0A926IP81_9FIRM</name>
<evidence type="ECO:0000313" key="8">
    <source>
        <dbReference type="Proteomes" id="UP000601522"/>
    </source>
</evidence>
<accession>A0A926IP81</accession>
<keyword evidence="3" id="KW-0489">Methyltransferase</keyword>
<dbReference type="Pfam" id="PF00590">
    <property type="entry name" value="TP_methylase"/>
    <property type="match status" value="1"/>
</dbReference>
<proteinExistence type="predicted"/>
<evidence type="ECO:0000256" key="4">
    <source>
        <dbReference type="ARBA" id="ARBA00022679"/>
    </source>
</evidence>
<keyword evidence="2" id="KW-0169">Cobalamin biosynthesis</keyword>
<evidence type="ECO:0000313" key="7">
    <source>
        <dbReference type="EMBL" id="MBC8591403.1"/>
    </source>
</evidence>
<reference evidence="7 8" key="1">
    <citation type="submission" date="2020-08" db="EMBL/GenBank/DDBJ databases">
        <title>Genome public.</title>
        <authorList>
            <person name="Liu C."/>
            <person name="Sun Q."/>
        </authorList>
    </citation>
    <scope>NUCLEOTIDE SEQUENCE [LARGE SCALE GENOMIC DNA]</scope>
    <source>
        <strain evidence="7 8">NSJ-26</strain>
    </source>
</reference>
<dbReference type="PANTHER" id="PTHR43182">
    <property type="entry name" value="COBALT-PRECORRIN-6B C(15)-METHYLTRANSFERASE (DECARBOXYLATING)"/>
    <property type="match status" value="1"/>
</dbReference>
<gene>
    <name evidence="7" type="primary">cbiE</name>
    <name evidence="7" type="ORF">H8689_09800</name>
</gene>
<dbReference type="PANTHER" id="PTHR43182:SF1">
    <property type="entry name" value="COBALT-PRECORRIN-7 C(5)-METHYLTRANSFERASE"/>
    <property type="match status" value="1"/>
</dbReference>
<dbReference type="InterPro" id="IPR012818">
    <property type="entry name" value="CbiE"/>
</dbReference>
<feature type="domain" description="Tetrapyrrole methylase" evidence="6">
    <location>
        <begin position="1"/>
        <end position="177"/>
    </location>
</feature>
<protein>
    <submittedName>
        <fullName evidence="7">Precorrin-6y C5,15-methyltransferase (Decarboxylating) subunit CbiE</fullName>
    </submittedName>
</protein>
<sequence length="198" mass="22559">MLTIAGVGPGNPKYLTVDVLERIKRDQYILAFGRVADSLQNIRKDIVKVNRIDEVIDYLNKKKEVLLLASGDPNFYGIVEFLKRKNIYIKEILPGLSSFQYLMSKLEKSWQDANFISLHGRKASLEEVKTCPLTIILTDRDNTPSYINGKLNNMKIKGKMYIGYNLSYDNEVILNINIGDEVEDISPLAVVIIENEMD</sequence>
<dbReference type="RefSeq" id="WP_249324270.1">
    <property type="nucleotide sequence ID" value="NZ_JACRTK010000004.1"/>
</dbReference>
<dbReference type="InterPro" id="IPR050714">
    <property type="entry name" value="Cobalamin_biosynth_MTase"/>
</dbReference>
<evidence type="ECO:0000256" key="1">
    <source>
        <dbReference type="ARBA" id="ARBA00004953"/>
    </source>
</evidence>
<dbReference type="GO" id="GO:0032259">
    <property type="term" value="P:methylation"/>
    <property type="evidence" value="ECO:0007669"/>
    <property type="project" value="UniProtKB-KW"/>
</dbReference>
<evidence type="ECO:0000256" key="2">
    <source>
        <dbReference type="ARBA" id="ARBA00022573"/>
    </source>
</evidence>
<dbReference type="NCBIfam" id="TIGR02467">
    <property type="entry name" value="CbiE"/>
    <property type="match status" value="1"/>
</dbReference>
<evidence type="ECO:0000259" key="6">
    <source>
        <dbReference type="Pfam" id="PF00590"/>
    </source>
</evidence>